<comment type="subcellular location">
    <subcellularLocation>
        <location evidence="1">Mitochondrion membrane</location>
        <topology evidence="1">Multi-pass membrane protein</topology>
    </subcellularLocation>
</comment>
<proteinExistence type="inferred from homology"/>
<evidence type="ECO:0000256" key="3">
    <source>
        <dbReference type="ARBA" id="ARBA00022448"/>
    </source>
</evidence>
<reference evidence="11 12" key="1">
    <citation type="journal article" date="2011" name="Proc. Natl. Acad. Sci. U.S.A.">
        <title>Genome and transcriptome analyses of the mountain pine beetle-fungal symbiont Grosmannia clavigera, a lodgepole pine pathogen.</title>
        <authorList>
            <person name="DiGuistini S."/>
            <person name="Wang Y."/>
            <person name="Liao N.Y."/>
            <person name="Taylor G."/>
            <person name="Tanguay P."/>
            <person name="Feau N."/>
            <person name="Henrissat B."/>
            <person name="Chan S.K."/>
            <person name="Hesse-Orce U."/>
            <person name="Alamouti S.M."/>
            <person name="Tsui C.K.M."/>
            <person name="Docking R.T."/>
            <person name="Levasseur A."/>
            <person name="Haridas S."/>
            <person name="Robertson G."/>
            <person name="Birol I."/>
            <person name="Holt R.A."/>
            <person name="Marra M.A."/>
            <person name="Hamelin R.C."/>
            <person name="Hirst M."/>
            <person name="Jones S.J.M."/>
            <person name="Bohlmann J."/>
            <person name="Breuil C."/>
        </authorList>
    </citation>
    <scope>NUCLEOTIDE SEQUENCE [LARGE SCALE GENOMIC DNA]</scope>
    <source>
        <strain evidence="12">kw1407 / UAMH 11150</strain>
    </source>
</reference>
<organism evidence="12">
    <name type="scientific">Grosmannia clavigera (strain kw1407 / UAMH 11150)</name>
    <name type="common">Blue stain fungus</name>
    <name type="synonym">Graphiocladiella clavigera</name>
    <dbReference type="NCBI Taxonomy" id="655863"/>
    <lineage>
        <taxon>Eukaryota</taxon>
        <taxon>Fungi</taxon>
        <taxon>Dikarya</taxon>
        <taxon>Ascomycota</taxon>
        <taxon>Pezizomycotina</taxon>
        <taxon>Sordariomycetes</taxon>
        <taxon>Sordariomycetidae</taxon>
        <taxon>Ophiostomatales</taxon>
        <taxon>Ophiostomataceae</taxon>
        <taxon>Leptographium</taxon>
    </lineage>
</organism>
<dbReference type="InterPro" id="IPR002495">
    <property type="entry name" value="Glyco_trans_8"/>
</dbReference>
<feature type="repeat" description="Solcar" evidence="10">
    <location>
        <begin position="579"/>
        <end position="672"/>
    </location>
</feature>
<dbReference type="HOGENOM" id="CLU_407708_0_0_1"/>
<dbReference type="AlphaFoldDB" id="F0XG80"/>
<dbReference type="eggNOG" id="KOG0762">
    <property type="taxonomic scope" value="Eukaryota"/>
</dbReference>
<evidence type="ECO:0000256" key="9">
    <source>
        <dbReference type="ARBA" id="ARBA00023136"/>
    </source>
</evidence>
<dbReference type="Proteomes" id="UP000007796">
    <property type="component" value="Unassembled WGS sequence"/>
</dbReference>
<dbReference type="GO" id="GO:0031966">
    <property type="term" value="C:mitochondrial membrane"/>
    <property type="evidence" value="ECO:0007669"/>
    <property type="project" value="UniProtKB-SubCell"/>
</dbReference>
<evidence type="ECO:0000256" key="5">
    <source>
        <dbReference type="ARBA" id="ARBA00022737"/>
    </source>
</evidence>
<dbReference type="PANTHER" id="PTHR45624">
    <property type="entry name" value="MITOCHONDRIAL BASIC AMINO ACIDS TRANSPORTER-RELATED"/>
    <property type="match status" value="1"/>
</dbReference>
<feature type="repeat" description="Solcar" evidence="10">
    <location>
        <begin position="370"/>
        <end position="455"/>
    </location>
</feature>
<dbReference type="STRING" id="655863.F0XG80"/>
<dbReference type="InterPro" id="IPR018108">
    <property type="entry name" value="MCP_transmembrane"/>
</dbReference>
<dbReference type="RefSeq" id="XP_014172575.1">
    <property type="nucleotide sequence ID" value="XM_014317100.1"/>
</dbReference>
<evidence type="ECO:0000256" key="6">
    <source>
        <dbReference type="ARBA" id="ARBA00022792"/>
    </source>
</evidence>
<evidence type="ECO:0000313" key="12">
    <source>
        <dbReference type="Proteomes" id="UP000007796"/>
    </source>
</evidence>
<keyword evidence="9 10" id="KW-0472">Membrane</keyword>
<dbReference type="GO" id="GO:0000064">
    <property type="term" value="F:L-ornithine transmembrane transporter activity"/>
    <property type="evidence" value="ECO:0007669"/>
    <property type="project" value="TreeGrafter"/>
</dbReference>
<protein>
    <submittedName>
        <fullName evidence="11">Mitochondrial carrier protein</fullName>
    </submittedName>
</protein>
<evidence type="ECO:0000256" key="2">
    <source>
        <dbReference type="ARBA" id="ARBA00006375"/>
    </source>
</evidence>
<evidence type="ECO:0000256" key="7">
    <source>
        <dbReference type="ARBA" id="ARBA00022989"/>
    </source>
</evidence>
<dbReference type="eggNOG" id="KOG1950">
    <property type="taxonomic scope" value="Eukaryota"/>
</dbReference>
<dbReference type="SUPFAM" id="SSF103506">
    <property type="entry name" value="Mitochondrial carrier"/>
    <property type="match status" value="1"/>
</dbReference>
<accession>F0XG80</accession>
<comment type="similarity">
    <text evidence="2">Belongs to the mitochondrial carrier (TC 2.A.29) family.</text>
</comment>
<dbReference type="PROSITE" id="PS50920">
    <property type="entry name" value="SOLCAR"/>
    <property type="match status" value="3"/>
</dbReference>
<evidence type="ECO:0000256" key="1">
    <source>
        <dbReference type="ARBA" id="ARBA00004225"/>
    </source>
</evidence>
<dbReference type="Pfam" id="PF00153">
    <property type="entry name" value="Mito_carr"/>
    <property type="match status" value="3"/>
</dbReference>
<gene>
    <name evidence="11" type="ORF">CMQ_3022</name>
</gene>
<dbReference type="Pfam" id="PF01501">
    <property type="entry name" value="Glyco_transf_8"/>
    <property type="match status" value="1"/>
</dbReference>
<keyword evidence="4 10" id="KW-0812">Transmembrane</keyword>
<feature type="repeat" description="Solcar" evidence="10">
    <location>
        <begin position="481"/>
        <end position="570"/>
    </location>
</feature>
<keyword evidence="5" id="KW-0677">Repeat</keyword>
<evidence type="ECO:0000256" key="10">
    <source>
        <dbReference type="PROSITE-ProRule" id="PRU00282"/>
    </source>
</evidence>
<sequence>MSDGKRAVDSDKVWTTLITNLAYLPGLLTLDHTLRRVGSAYPLVALYTDTFPEEGRTALAARGIAAQRIAYLLPTKSSRDYSADPRFYDCWSKLTPFGLTQYSRVVQLDSDMLMLRNMDELMELPLDAPDMAAQVPPHPDSKRVFAAGHACVCNPLAKAHYPADWVPANCAFTLQHADADRAQREGADPTEAEASIGVHLVNGGLQVVNPSRDIFEQIVAYMDDNAADLAFADQSVLSELFRGRWVALPYIYNALKTLRWPGVHDALWRDDEVKNVHYILTPNPWDELDAEGNLREGVQRDPRNEITHSWWADACRERREAERARGIADQWKTATGTGKPLYQPAMAATLGTVKTAAASTTAPTAASESSSHYRGFVAGIFSGVTKLVVGHPFDTIKVRMQTTSADRFAGPLACLVSTVRNEGVRALYKGATPPLVGWMFMDSVMLGSLTVYKKLLGRHWFGLDEATSHGGATAAAGGPALPSYGHGIAGIGAGLTVSFVAAPFEHIKARLQVQYAASKAERLYHGPVDCLAKVYRHHGLRGVYRGLGSTMLFRSNFFFWWGSYDVFSRQLRQHWPAMPAALVNFWAGGLSAQVFWIVAYPSDVVKQRIMTDPLGGGLHDGSPRFPRWRDAARAVYRESGVRGFFRGFVPSFLRAFPANAMALVAFEAAMRTLP</sequence>
<dbReference type="InterPro" id="IPR023395">
    <property type="entry name" value="MCP_dom_sf"/>
</dbReference>
<keyword evidence="12" id="KW-1185">Reference proteome</keyword>
<dbReference type="InParanoid" id="F0XG80"/>
<evidence type="ECO:0000313" key="11">
    <source>
        <dbReference type="EMBL" id="EFX03093.1"/>
    </source>
</evidence>
<keyword evidence="8" id="KW-0496">Mitochondrion</keyword>
<dbReference type="InterPro" id="IPR050567">
    <property type="entry name" value="Mitochondrial_Carrier"/>
</dbReference>
<name>F0XG80_GROCL</name>
<keyword evidence="3" id="KW-0813">Transport</keyword>
<evidence type="ECO:0000256" key="4">
    <source>
        <dbReference type="ARBA" id="ARBA00022692"/>
    </source>
</evidence>
<dbReference type="Gene3D" id="1.50.40.10">
    <property type="entry name" value="Mitochondrial carrier domain"/>
    <property type="match status" value="2"/>
</dbReference>
<evidence type="ECO:0000256" key="8">
    <source>
        <dbReference type="ARBA" id="ARBA00023128"/>
    </source>
</evidence>
<keyword evidence="7" id="KW-1133">Transmembrane helix</keyword>
<dbReference type="GO" id="GO:0016757">
    <property type="term" value="F:glycosyltransferase activity"/>
    <property type="evidence" value="ECO:0007669"/>
    <property type="project" value="InterPro"/>
</dbReference>
<dbReference type="GO" id="GO:1990575">
    <property type="term" value="P:mitochondrial L-ornithine transmembrane transport"/>
    <property type="evidence" value="ECO:0007669"/>
    <property type="project" value="TreeGrafter"/>
</dbReference>
<keyword evidence="6" id="KW-0999">Mitochondrion inner membrane</keyword>
<dbReference type="Gene3D" id="3.90.550.10">
    <property type="entry name" value="Spore Coat Polysaccharide Biosynthesis Protein SpsA, Chain A"/>
    <property type="match status" value="1"/>
</dbReference>
<dbReference type="InterPro" id="IPR029044">
    <property type="entry name" value="Nucleotide-diphossugar_trans"/>
</dbReference>
<dbReference type="GeneID" id="25976077"/>
<dbReference type="EMBL" id="GL629769">
    <property type="protein sequence ID" value="EFX03093.1"/>
    <property type="molecule type" value="Genomic_DNA"/>
</dbReference>
<dbReference type="PANTHER" id="PTHR45624:SF57">
    <property type="entry name" value="MITOCHONDRIAL SUBSTRATE CARRIER FAMILY PROTEIN L"/>
    <property type="match status" value="1"/>
</dbReference>
<dbReference type="OrthoDB" id="2014201at2759"/>
<dbReference type="SUPFAM" id="SSF53448">
    <property type="entry name" value="Nucleotide-diphospho-sugar transferases"/>
    <property type="match status" value="1"/>
</dbReference>